<dbReference type="SUPFAM" id="SSF49785">
    <property type="entry name" value="Galactose-binding domain-like"/>
    <property type="match status" value="1"/>
</dbReference>
<dbReference type="Pfam" id="PF21317">
    <property type="entry name" value="BetaGal_ABD_1"/>
    <property type="match status" value="1"/>
</dbReference>
<dbReference type="InterPro" id="IPR017853">
    <property type="entry name" value="GH"/>
</dbReference>
<dbReference type="PRINTS" id="PR00742">
    <property type="entry name" value="GLHYDRLASE35"/>
</dbReference>
<evidence type="ECO:0000313" key="11">
    <source>
        <dbReference type="RefSeq" id="XP_008280870.1"/>
    </source>
</evidence>
<evidence type="ECO:0000259" key="8">
    <source>
        <dbReference type="Pfam" id="PF21317"/>
    </source>
</evidence>
<evidence type="ECO:0000256" key="3">
    <source>
        <dbReference type="ARBA" id="ARBA00023295"/>
    </source>
</evidence>
<feature type="domain" description="Glycoside hydrolase 35 catalytic" evidence="7">
    <location>
        <begin position="51"/>
        <end position="363"/>
    </location>
</feature>
<feature type="domain" description="Beta-galactosidase 1-like first all-beta" evidence="8">
    <location>
        <begin position="422"/>
        <end position="523"/>
    </location>
</feature>
<protein>
    <recommendedName>
        <fullName evidence="4">Beta-galactosidase</fullName>
        <ecNumber evidence="4">3.2.1.23</ecNumber>
    </recommendedName>
</protein>
<keyword evidence="2 4" id="KW-0378">Hydrolase</keyword>
<sequence>MVVLRIRNVHKRKYALLCLCIVGFIMYRYLGVPAKGRRMSRKVGLSANTSQFTLEGEPFRILGGSIHYFRVPRAYWRDRLMKMKACGFNTLTTYVPWSLHQPEQGVFNFHTQLDLGAYISLAAELGLWVILRPGPYVSSELDLGGLPSWLLRDGSMRLRTTHPAFTQAVNTFFDKLIPKVVPLQFKKGGPIIAVQVENEYGSFAKDQSYMLFIKEALQSRGISEMLLTSDNHNTLKSGGVDGAIRTVKLQKLNQRTIQDLNAIQPNSPTMVMDYWTGWYDVWGDLHHVLPPEDVVSTVREILRRGMSVNLYMFHGGSSFGFMSGALADPSYRALVPSYDYDAPLTEAGEYTPKYHLLRDLLSRYNRGDTFPDMPALRYREAYEPAIMYQHLSLWDALSFTEGPFKSAKPVNMEKLPVNSGNGQAYGYTLYETSITSGGLLKSGDNVRDRALVFVDRSYVGLFKRQSLELAVPDGKGRRTLSLLVENCGRVHRGRDLDKQHKGLVGDILLNNIPLRDFTVYSLDMKPSFIDSLYQAPWKTLSEAPSFPGFFMGRLFVYGYPSDTFVKMPGWEKGVVFINGLNLGRYWSIGPQQTLYLPGPFINSGINQVIVFEEQEGDYKVQFEDTPDLGMAADVQ</sequence>
<dbReference type="InterPro" id="IPR048913">
    <property type="entry name" value="BetaGal_gal-bd"/>
</dbReference>
<evidence type="ECO:0000313" key="10">
    <source>
        <dbReference type="Proteomes" id="UP000694891"/>
    </source>
</evidence>
<dbReference type="FunFam" id="3.20.20.80:FF:000036">
    <property type="entry name" value="Beta-galactosidase"/>
    <property type="match status" value="1"/>
</dbReference>
<evidence type="ECO:0000256" key="6">
    <source>
        <dbReference type="SAM" id="Phobius"/>
    </source>
</evidence>
<keyword evidence="10" id="KW-1185">Reference proteome</keyword>
<dbReference type="InterPro" id="IPR019801">
    <property type="entry name" value="Glyco_hydro_35_CS"/>
</dbReference>
<dbReference type="GO" id="GO:0005975">
    <property type="term" value="P:carbohydrate metabolic process"/>
    <property type="evidence" value="ECO:0007669"/>
    <property type="project" value="InterPro"/>
</dbReference>
<evidence type="ECO:0000259" key="9">
    <source>
        <dbReference type="Pfam" id="PF21467"/>
    </source>
</evidence>
<evidence type="ECO:0000256" key="1">
    <source>
        <dbReference type="ARBA" id="ARBA00009809"/>
    </source>
</evidence>
<name>A0A9Y4JQW3_9TELE</name>
<evidence type="ECO:0000256" key="2">
    <source>
        <dbReference type="ARBA" id="ARBA00022801"/>
    </source>
</evidence>
<evidence type="ECO:0000256" key="5">
    <source>
        <dbReference type="RuleBase" id="RU003679"/>
    </source>
</evidence>
<dbReference type="SUPFAM" id="SSF51445">
    <property type="entry name" value="(Trans)glycosidases"/>
    <property type="match status" value="1"/>
</dbReference>
<keyword evidence="6" id="KW-0472">Membrane</keyword>
<evidence type="ECO:0000256" key="4">
    <source>
        <dbReference type="RuleBase" id="RU000675"/>
    </source>
</evidence>
<dbReference type="FunFam" id="2.60.120.260:FF:000049">
    <property type="entry name" value="Beta-galactosidase"/>
    <property type="match status" value="1"/>
</dbReference>
<dbReference type="Gene3D" id="2.60.120.260">
    <property type="entry name" value="Galactose-binding domain-like"/>
    <property type="match status" value="2"/>
</dbReference>
<keyword evidence="3 4" id="KW-0326">Glycosidase</keyword>
<organism evidence="10 11">
    <name type="scientific">Stegastes partitus</name>
    <name type="common">bicolor damselfish</name>
    <dbReference type="NCBI Taxonomy" id="144197"/>
    <lineage>
        <taxon>Eukaryota</taxon>
        <taxon>Metazoa</taxon>
        <taxon>Chordata</taxon>
        <taxon>Craniata</taxon>
        <taxon>Vertebrata</taxon>
        <taxon>Euteleostomi</taxon>
        <taxon>Actinopterygii</taxon>
        <taxon>Neopterygii</taxon>
        <taxon>Teleostei</taxon>
        <taxon>Neoteleostei</taxon>
        <taxon>Acanthomorphata</taxon>
        <taxon>Ovalentaria</taxon>
        <taxon>Pomacentridae</taxon>
        <taxon>Stegastes</taxon>
    </lineage>
</organism>
<dbReference type="Pfam" id="PF21467">
    <property type="entry name" value="BetaGal_gal-bd"/>
    <property type="match status" value="1"/>
</dbReference>
<comment type="catalytic activity">
    <reaction evidence="4">
        <text>Hydrolysis of terminal non-reducing beta-D-galactose residues in beta-D-galactosides.</text>
        <dbReference type="EC" id="3.2.1.23"/>
    </reaction>
</comment>
<dbReference type="Pfam" id="PF01301">
    <property type="entry name" value="Glyco_hydro_35"/>
    <property type="match status" value="1"/>
</dbReference>
<dbReference type="InterPro" id="IPR048912">
    <property type="entry name" value="BetaGal1-like_ABD1"/>
</dbReference>
<dbReference type="Gene3D" id="3.20.20.80">
    <property type="entry name" value="Glycosidases"/>
    <property type="match status" value="1"/>
</dbReference>
<accession>A0A9Y4JQW3</accession>
<feature type="transmembrane region" description="Helical" evidence="6">
    <location>
        <begin position="14"/>
        <end position="30"/>
    </location>
</feature>
<dbReference type="GO" id="GO:0004565">
    <property type="term" value="F:beta-galactosidase activity"/>
    <property type="evidence" value="ECO:0007669"/>
    <property type="project" value="UniProtKB-EC"/>
</dbReference>
<dbReference type="PANTHER" id="PTHR23421">
    <property type="entry name" value="BETA-GALACTOSIDASE RELATED"/>
    <property type="match status" value="1"/>
</dbReference>
<dbReference type="Proteomes" id="UP000694891">
    <property type="component" value="Unplaced"/>
</dbReference>
<dbReference type="PROSITE" id="PS01182">
    <property type="entry name" value="GLYCOSYL_HYDROL_F35"/>
    <property type="match status" value="1"/>
</dbReference>
<dbReference type="InterPro" id="IPR008979">
    <property type="entry name" value="Galactose-bd-like_sf"/>
</dbReference>
<comment type="similarity">
    <text evidence="1 5">Belongs to the glycosyl hydrolase 35 family.</text>
</comment>
<proteinExistence type="inferred from homology"/>
<gene>
    <name evidence="11" type="primary">LOC103357896</name>
</gene>
<feature type="domain" description="Beta-galactosidase galactose-binding" evidence="9">
    <location>
        <begin position="547"/>
        <end position="606"/>
    </location>
</feature>
<dbReference type="InterPro" id="IPR001944">
    <property type="entry name" value="Glycoside_Hdrlase_35"/>
</dbReference>
<dbReference type="PIRSF" id="PIRSF006336">
    <property type="entry name" value="B-gal"/>
    <property type="match status" value="1"/>
</dbReference>
<keyword evidence="6" id="KW-0812">Transmembrane</keyword>
<evidence type="ECO:0000259" key="7">
    <source>
        <dbReference type="Pfam" id="PF01301"/>
    </source>
</evidence>
<keyword evidence="6" id="KW-1133">Transmembrane helix</keyword>
<dbReference type="AlphaFoldDB" id="A0A9Y4JQW3"/>
<dbReference type="RefSeq" id="XP_008280870.1">
    <property type="nucleotide sequence ID" value="XM_008282648.1"/>
</dbReference>
<dbReference type="InterPro" id="IPR031330">
    <property type="entry name" value="Gly_Hdrlase_35_cat"/>
</dbReference>
<dbReference type="InterPro" id="IPR026283">
    <property type="entry name" value="B-gal_1-like"/>
</dbReference>
<dbReference type="GeneID" id="103357896"/>
<dbReference type="EC" id="3.2.1.23" evidence="4"/>
<reference evidence="11" key="1">
    <citation type="submission" date="2025-08" db="UniProtKB">
        <authorList>
            <consortium name="RefSeq"/>
        </authorList>
    </citation>
    <scope>IDENTIFICATION</scope>
</reference>